<reference evidence="10 11" key="1">
    <citation type="submission" date="2021-05" db="EMBL/GenBank/DDBJ databases">
        <title>The draft genome of Geobacter pelophilus DSM 12255.</title>
        <authorList>
            <person name="Xu Z."/>
            <person name="Masuda Y."/>
            <person name="Itoh H."/>
            <person name="Senoo K."/>
        </authorList>
    </citation>
    <scope>NUCLEOTIDE SEQUENCE [LARGE SCALE GENOMIC DNA]</scope>
    <source>
        <strain evidence="10 11">DSM 12255</strain>
    </source>
</reference>
<dbReference type="SUPFAM" id="SSF55469">
    <property type="entry name" value="FMN-dependent nitroreductase-like"/>
    <property type="match status" value="1"/>
</dbReference>
<feature type="domain" description="4Fe-4S ferredoxin-type" evidence="9">
    <location>
        <begin position="2"/>
        <end position="31"/>
    </location>
</feature>
<keyword evidence="4" id="KW-0288">FMN</keyword>
<keyword evidence="11" id="KW-1185">Reference proteome</keyword>
<evidence type="ECO:0000256" key="4">
    <source>
        <dbReference type="ARBA" id="ARBA00022643"/>
    </source>
</evidence>
<keyword evidence="6" id="KW-0560">Oxidoreductase</keyword>
<dbReference type="Gene3D" id="3.30.70.20">
    <property type="match status" value="1"/>
</dbReference>
<keyword evidence="7" id="KW-0408">Iron</keyword>
<dbReference type="InterPro" id="IPR017896">
    <property type="entry name" value="4Fe4S_Fe-S-bd"/>
</dbReference>
<comment type="caution">
    <text evidence="10">The sequence shown here is derived from an EMBL/GenBank/DDBJ whole genome shotgun (WGS) entry which is preliminary data.</text>
</comment>
<evidence type="ECO:0000256" key="8">
    <source>
        <dbReference type="ARBA" id="ARBA00023014"/>
    </source>
</evidence>
<sequence length="275" mass="30513">MIDFQVNQQQCIKCGKCVTDCPARIISKEGGCPFIAQEKEARCYRCQHCFTVCPTGAISILGLAPEKSLSLTGNMPDADQLELLIKGRRAVRQYKPENLEPELLQRLLDVACYAPSGMNARQVHFTVVDDREKLAKLRNEVMAGLGKIVKENRLPEGMEFFAEFYRAWDEHGIDILFRGAPHLLLASAPQNIVTPVQDCLIALTTFEIFAQTLGVGTVWDGLAKWAINDLMPEFRTSLGIPDGHVVGYAMAFGKPAVQYARTAQHGPPPIHRYVG</sequence>
<dbReference type="GO" id="GO:0016491">
    <property type="term" value="F:oxidoreductase activity"/>
    <property type="evidence" value="ECO:0007669"/>
    <property type="project" value="UniProtKB-KW"/>
</dbReference>
<dbReference type="PANTHER" id="PTHR43673:SF2">
    <property type="entry name" value="NITROREDUCTASE"/>
    <property type="match status" value="1"/>
</dbReference>
<dbReference type="PANTHER" id="PTHR43673">
    <property type="entry name" value="NAD(P)H NITROREDUCTASE YDGI-RELATED"/>
    <property type="match status" value="1"/>
</dbReference>
<dbReference type="Proteomes" id="UP000811899">
    <property type="component" value="Unassembled WGS sequence"/>
</dbReference>
<dbReference type="InterPro" id="IPR017900">
    <property type="entry name" value="4Fe4S_Fe_S_CS"/>
</dbReference>
<dbReference type="AlphaFoldDB" id="A0AAW4L1M7"/>
<dbReference type="CDD" id="cd02143">
    <property type="entry name" value="nitroreductase_FeS-like"/>
    <property type="match status" value="1"/>
</dbReference>
<evidence type="ECO:0000256" key="7">
    <source>
        <dbReference type="ARBA" id="ARBA00023004"/>
    </source>
</evidence>
<dbReference type="Gene3D" id="3.40.109.10">
    <property type="entry name" value="NADH Oxidase"/>
    <property type="match status" value="1"/>
</dbReference>
<dbReference type="GO" id="GO:0051536">
    <property type="term" value="F:iron-sulfur cluster binding"/>
    <property type="evidence" value="ECO:0007669"/>
    <property type="project" value="UniProtKB-KW"/>
</dbReference>
<dbReference type="PROSITE" id="PS00198">
    <property type="entry name" value="4FE4S_FER_1"/>
    <property type="match status" value="2"/>
</dbReference>
<evidence type="ECO:0000313" key="11">
    <source>
        <dbReference type="Proteomes" id="UP000811899"/>
    </source>
</evidence>
<evidence type="ECO:0000256" key="3">
    <source>
        <dbReference type="ARBA" id="ARBA00022630"/>
    </source>
</evidence>
<dbReference type="InterPro" id="IPR000415">
    <property type="entry name" value="Nitroreductase-like"/>
</dbReference>
<dbReference type="PROSITE" id="PS51379">
    <property type="entry name" value="4FE4S_FER_2"/>
    <property type="match status" value="2"/>
</dbReference>
<evidence type="ECO:0000256" key="6">
    <source>
        <dbReference type="ARBA" id="ARBA00023002"/>
    </source>
</evidence>
<comment type="similarity">
    <text evidence="2">Belongs to the nitroreductase family.</text>
</comment>
<dbReference type="RefSeq" id="WP_214171374.1">
    <property type="nucleotide sequence ID" value="NZ_JAHCVJ010000003.1"/>
</dbReference>
<organism evidence="10 11">
    <name type="scientific">Geoanaerobacter pelophilus</name>
    <dbReference type="NCBI Taxonomy" id="60036"/>
    <lineage>
        <taxon>Bacteria</taxon>
        <taxon>Pseudomonadati</taxon>
        <taxon>Thermodesulfobacteriota</taxon>
        <taxon>Desulfuromonadia</taxon>
        <taxon>Geobacterales</taxon>
        <taxon>Geobacteraceae</taxon>
        <taxon>Geoanaerobacter</taxon>
    </lineage>
</organism>
<keyword evidence="8" id="KW-0411">Iron-sulfur</keyword>
<proteinExistence type="inferred from homology"/>
<dbReference type="GO" id="GO:0046872">
    <property type="term" value="F:metal ion binding"/>
    <property type="evidence" value="ECO:0007669"/>
    <property type="project" value="UniProtKB-KW"/>
</dbReference>
<evidence type="ECO:0000259" key="9">
    <source>
        <dbReference type="PROSITE" id="PS51379"/>
    </source>
</evidence>
<comment type="cofactor">
    <cofactor evidence="1">
        <name>FMN</name>
        <dbReference type="ChEBI" id="CHEBI:58210"/>
    </cofactor>
</comment>
<dbReference type="Pfam" id="PF13187">
    <property type="entry name" value="Fer4_9"/>
    <property type="match status" value="1"/>
</dbReference>
<dbReference type="EMBL" id="JAHCVJ010000003">
    <property type="protein sequence ID" value="MBT0664619.1"/>
    <property type="molecule type" value="Genomic_DNA"/>
</dbReference>
<evidence type="ECO:0000256" key="5">
    <source>
        <dbReference type="ARBA" id="ARBA00022723"/>
    </source>
</evidence>
<gene>
    <name evidence="10" type="ORF">KI809_09945</name>
</gene>
<evidence type="ECO:0000313" key="10">
    <source>
        <dbReference type="EMBL" id="MBT0664619.1"/>
    </source>
</evidence>
<dbReference type="InterPro" id="IPR029479">
    <property type="entry name" value="Nitroreductase"/>
</dbReference>
<feature type="domain" description="4Fe-4S ferredoxin-type" evidence="9">
    <location>
        <begin position="33"/>
        <end position="63"/>
    </location>
</feature>
<protein>
    <submittedName>
        <fullName evidence="10">Nitroreductase family protein</fullName>
    </submittedName>
</protein>
<keyword evidence="3" id="KW-0285">Flavoprotein</keyword>
<dbReference type="SUPFAM" id="SSF54862">
    <property type="entry name" value="4Fe-4S ferredoxins"/>
    <property type="match status" value="1"/>
</dbReference>
<name>A0AAW4L1M7_9BACT</name>
<keyword evidence="5" id="KW-0479">Metal-binding</keyword>
<evidence type="ECO:0000256" key="2">
    <source>
        <dbReference type="ARBA" id="ARBA00007118"/>
    </source>
</evidence>
<accession>A0AAW4L1M7</accession>
<dbReference type="Pfam" id="PF00881">
    <property type="entry name" value="Nitroreductase"/>
    <property type="match status" value="1"/>
</dbReference>
<evidence type="ECO:0000256" key="1">
    <source>
        <dbReference type="ARBA" id="ARBA00001917"/>
    </source>
</evidence>